<gene>
    <name evidence="1" type="ORF">DZF96_01075</name>
</gene>
<dbReference type="EMBL" id="QWEC01000006">
    <property type="protein sequence ID" value="RII98875.1"/>
    <property type="molecule type" value="Genomic_DNA"/>
</dbReference>
<name>A0A399NXH9_9MICO</name>
<sequence>MQVAVVGGGMSGDAIVRAVEARGCSVTRLSRSTGFDVLRDDARPALMGADVIIEATGQFTTNRKQATDFFTASTRALSAAAADLGARHVLLSILNCTLPEVQGYGYFAGKTAQEQAALTASPRLTLVRSTQWDEFASQNLQRMKFGPFALVPGMTIAPVALDTVAAIIADVTVGDRPEPLIEVAGPETTTLWGMTKATPSPGVTPVPLRIPGSMGRAFREGALLPGTDVEVMGPRFNDWLSARR</sequence>
<dbReference type="Gene3D" id="3.40.50.720">
    <property type="entry name" value="NAD(P)-binding Rossmann-like Domain"/>
    <property type="match status" value="1"/>
</dbReference>
<dbReference type="AlphaFoldDB" id="A0A399NXH9"/>
<dbReference type="RefSeq" id="WP_043584767.1">
    <property type="nucleotide sequence ID" value="NZ_QWEC01000006.1"/>
</dbReference>
<organism evidence="1 2">
    <name type="scientific">Clavibacter michiganensis</name>
    <dbReference type="NCBI Taxonomy" id="28447"/>
    <lineage>
        <taxon>Bacteria</taxon>
        <taxon>Bacillati</taxon>
        <taxon>Actinomycetota</taxon>
        <taxon>Actinomycetes</taxon>
        <taxon>Micrococcales</taxon>
        <taxon>Microbacteriaceae</taxon>
        <taxon>Clavibacter</taxon>
    </lineage>
</organism>
<dbReference type="Proteomes" id="UP000266298">
    <property type="component" value="Unassembled WGS sequence"/>
</dbReference>
<reference evidence="1 2" key="1">
    <citation type="submission" date="2018-08" db="EMBL/GenBank/DDBJ databases">
        <title>Genome Sequence of Clavibacter michiganensis Subspecies type strains, and the Atypical Peach-Colored Strains Isolated from Tomato.</title>
        <authorList>
            <person name="Osdaghi E."/>
            <person name="Portier P."/>
            <person name="Briand M."/>
            <person name="Jacques M.-A."/>
        </authorList>
    </citation>
    <scope>NUCLEOTIDE SEQUENCE [LARGE SCALE GENOMIC DNA]</scope>
    <source>
        <strain evidence="1 2">CFBP 7493</strain>
    </source>
</reference>
<dbReference type="SUPFAM" id="SSF51735">
    <property type="entry name" value="NAD(P)-binding Rossmann-fold domains"/>
    <property type="match status" value="1"/>
</dbReference>
<evidence type="ECO:0000313" key="1">
    <source>
        <dbReference type="EMBL" id="RII98875.1"/>
    </source>
</evidence>
<protein>
    <submittedName>
        <fullName evidence="1">NADH(P)-binding protein</fullName>
    </submittedName>
</protein>
<comment type="caution">
    <text evidence="1">The sequence shown here is derived from an EMBL/GenBank/DDBJ whole genome shotgun (WGS) entry which is preliminary data.</text>
</comment>
<accession>A0A399NXH9</accession>
<dbReference type="InterPro" id="IPR036291">
    <property type="entry name" value="NAD(P)-bd_dom_sf"/>
</dbReference>
<proteinExistence type="predicted"/>
<evidence type="ECO:0000313" key="2">
    <source>
        <dbReference type="Proteomes" id="UP000266298"/>
    </source>
</evidence>